<sequence>PLPVVGTKAAVIAKDLTTDKNAEIQEILDCILPPREWEEDGQLWRQQVSSQPATRAEVLKLGENLDMRLQQRQARETGICAIRRELFTQAFDELIRQVTINCAERGLLLLRVRDEMRMTTAAYQALYESSTAFGLRKALMSEQGKSDMEEEIQRLKTEKDEVQNELAKLKQRFDMSERRAAEMRQTEEKKHNEEISFLKKTNQQLKVHFASLLLFLSVNQRKKLVLILLLNWWFILIAIMQMADITCLVSA</sequence>
<evidence type="ECO:0000256" key="6">
    <source>
        <dbReference type="SAM" id="Phobius"/>
    </source>
</evidence>
<feature type="coiled-coil region" evidence="5">
    <location>
        <begin position="145"/>
        <end position="186"/>
    </location>
</feature>
<name>A0ABD0YJB2_9HEMI</name>
<dbReference type="Pfam" id="PF10211">
    <property type="entry name" value="Ax_dynein_light"/>
    <property type="match status" value="1"/>
</dbReference>
<gene>
    <name evidence="7" type="ORF">AAG570_002264</name>
</gene>
<evidence type="ECO:0000256" key="3">
    <source>
        <dbReference type="ARBA" id="ARBA00023175"/>
    </source>
</evidence>
<dbReference type="InterPro" id="IPR019347">
    <property type="entry name" value="Axonemal_dynein_light_chain"/>
</dbReference>
<reference evidence="7 8" key="1">
    <citation type="submission" date="2024-07" db="EMBL/GenBank/DDBJ databases">
        <title>Chromosome-level genome assembly of the water stick insect Ranatra chinensis (Heteroptera: Nepidae).</title>
        <authorList>
            <person name="Liu X."/>
        </authorList>
    </citation>
    <scope>NUCLEOTIDE SEQUENCE [LARGE SCALE GENOMIC DNA]</scope>
    <source>
        <strain evidence="7">Cailab_2021Rc</strain>
        <tissue evidence="7">Muscle</tissue>
    </source>
</reference>
<proteinExistence type="inferred from homology"/>
<evidence type="ECO:0000256" key="1">
    <source>
        <dbReference type="ARBA" id="ARBA00023017"/>
    </source>
</evidence>
<dbReference type="GO" id="GO:0005737">
    <property type="term" value="C:cytoplasm"/>
    <property type="evidence" value="ECO:0007669"/>
    <property type="project" value="UniProtKB-ARBA"/>
</dbReference>
<dbReference type="AlphaFoldDB" id="A0ABD0YJB2"/>
<evidence type="ECO:0000256" key="2">
    <source>
        <dbReference type="ARBA" id="ARBA00023054"/>
    </source>
</evidence>
<dbReference type="Proteomes" id="UP001558652">
    <property type="component" value="Unassembled WGS sequence"/>
</dbReference>
<comment type="similarity">
    <text evidence="4">Belongs to the inner dynein arm light chain family.</text>
</comment>
<protein>
    <submittedName>
        <fullName evidence="7">Uncharacterized protein</fullName>
    </submittedName>
</protein>
<evidence type="ECO:0000256" key="4">
    <source>
        <dbReference type="ARBA" id="ARBA00038114"/>
    </source>
</evidence>
<keyword evidence="8" id="KW-1185">Reference proteome</keyword>
<keyword evidence="6" id="KW-0812">Transmembrane</keyword>
<dbReference type="PANTHER" id="PTHR13183">
    <property type="entry name" value="AXONEMAL INNER ARM DYNEIN LIGHT CHAIN 28"/>
    <property type="match status" value="1"/>
</dbReference>
<keyword evidence="1" id="KW-0243">Dynein</keyword>
<feature type="transmembrane region" description="Helical" evidence="6">
    <location>
        <begin position="224"/>
        <end position="243"/>
    </location>
</feature>
<dbReference type="EMBL" id="JBFDAA010000012">
    <property type="protein sequence ID" value="KAL1123177.1"/>
    <property type="molecule type" value="Genomic_DNA"/>
</dbReference>
<evidence type="ECO:0000313" key="7">
    <source>
        <dbReference type="EMBL" id="KAL1123177.1"/>
    </source>
</evidence>
<feature type="non-terminal residue" evidence="7">
    <location>
        <position position="1"/>
    </location>
</feature>
<keyword evidence="6" id="KW-0472">Membrane</keyword>
<dbReference type="PANTHER" id="PTHR13183:SF0">
    <property type="entry name" value="AXONEMAL DYNEIN LIGHT INTERMEDIATE POLYPEPTIDE 1"/>
    <property type="match status" value="1"/>
</dbReference>
<dbReference type="GO" id="GO:0030286">
    <property type="term" value="C:dynein complex"/>
    <property type="evidence" value="ECO:0007669"/>
    <property type="project" value="UniProtKB-KW"/>
</dbReference>
<evidence type="ECO:0000313" key="8">
    <source>
        <dbReference type="Proteomes" id="UP001558652"/>
    </source>
</evidence>
<keyword evidence="3" id="KW-0505">Motor protein</keyword>
<comment type="caution">
    <text evidence="7">The sequence shown here is derived from an EMBL/GenBank/DDBJ whole genome shotgun (WGS) entry which is preliminary data.</text>
</comment>
<accession>A0ABD0YJB2</accession>
<keyword evidence="6" id="KW-1133">Transmembrane helix</keyword>
<evidence type="ECO:0000256" key="5">
    <source>
        <dbReference type="SAM" id="Coils"/>
    </source>
</evidence>
<organism evidence="7 8">
    <name type="scientific">Ranatra chinensis</name>
    <dbReference type="NCBI Taxonomy" id="642074"/>
    <lineage>
        <taxon>Eukaryota</taxon>
        <taxon>Metazoa</taxon>
        <taxon>Ecdysozoa</taxon>
        <taxon>Arthropoda</taxon>
        <taxon>Hexapoda</taxon>
        <taxon>Insecta</taxon>
        <taxon>Pterygota</taxon>
        <taxon>Neoptera</taxon>
        <taxon>Paraneoptera</taxon>
        <taxon>Hemiptera</taxon>
        <taxon>Heteroptera</taxon>
        <taxon>Panheteroptera</taxon>
        <taxon>Nepomorpha</taxon>
        <taxon>Nepidae</taxon>
        <taxon>Ranatrinae</taxon>
        <taxon>Ranatra</taxon>
    </lineage>
</organism>
<keyword evidence="2 5" id="KW-0175">Coiled coil</keyword>